<feature type="compositionally biased region" description="Basic and acidic residues" evidence="1">
    <location>
        <begin position="312"/>
        <end position="322"/>
    </location>
</feature>
<organism evidence="2 3">
    <name type="scientific">Sporormia fimetaria CBS 119925</name>
    <dbReference type="NCBI Taxonomy" id="1340428"/>
    <lineage>
        <taxon>Eukaryota</taxon>
        <taxon>Fungi</taxon>
        <taxon>Dikarya</taxon>
        <taxon>Ascomycota</taxon>
        <taxon>Pezizomycotina</taxon>
        <taxon>Dothideomycetes</taxon>
        <taxon>Pleosporomycetidae</taxon>
        <taxon>Pleosporales</taxon>
        <taxon>Sporormiaceae</taxon>
        <taxon>Sporormia</taxon>
    </lineage>
</organism>
<sequence>MGKAPVTLTDHLHACSTKAGLIEQSILSFISARDTVDDKWNNLLREIQFFRDVDKELAKRIGEWEREQQTGEVNTSAPASDNNSSASSIAWTWSDLFPPAHGSAIELDEEERLKETYLESVVKYSHTLHIFGYKHKSMYWHDTDLNEGRSTSPGFKFNFEQNPPPNTNTTTITDARPTNPNSKSKPRRRYHNRNAVKPFMANINTASHNRNISESLQNSKGFSARAQRDNARQSESNTPGEKTIFVLSKGSQVSNLTSIGRLLQDKASTLQEEASKKQALTNIEKSLYILKRMGKGGNDGSGFVTGEEEDSEGAKQEEDKPDTLAYYKL</sequence>
<protein>
    <submittedName>
        <fullName evidence="2">Uncharacterized protein</fullName>
    </submittedName>
</protein>
<feature type="region of interest" description="Disordered" evidence="1">
    <location>
        <begin position="220"/>
        <end position="240"/>
    </location>
</feature>
<dbReference type="EMBL" id="MU006588">
    <property type="protein sequence ID" value="KAF2744579.1"/>
    <property type="molecule type" value="Genomic_DNA"/>
</dbReference>
<feature type="region of interest" description="Disordered" evidence="1">
    <location>
        <begin position="157"/>
        <end position="188"/>
    </location>
</feature>
<gene>
    <name evidence="2" type="ORF">M011DRAFT_488911</name>
</gene>
<feature type="region of interest" description="Disordered" evidence="1">
    <location>
        <begin position="295"/>
        <end position="329"/>
    </location>
</feature>
<name>A0A6A6V451_9PLEO</name>
<evidence type="ECO:0000256" key="1">
    <source>
        <dbReference type="SAM" id="MobiDB-lite"/>
    </source>
</evidence>
<dbReference type="Proteomes" id="UP000799440">
    <property type="component" value="Unassembled WGS sequence"/>
</dbReference>
<evidence type="ECO:0000313" key="2">
    <source>
        <dbReference type="EMBL" id="KAF2744579.1"/>
    </source>
</evidence>
<proteinExistence type="predicted"/>
<dbReference type="AlphaFoldDB" id="A0A6A6V451"/>
<keyword evidence="3" id="KW-1185">Reference proteome</keyword>
<reference evidence="2" key="1">
    <citation type="journal article" date="2020" name="Stud. Mycol.">
        <title>101 Dothideomycetes genomes: a test case for predicting lifestyles and emergence of pathogens.</title>
        <authorList>
            <person name="Haridas S."/>
            <person name="Albert R."/>
            <person name="Binder M."/>
            <person name="Bloem J."/>
            <person name="Labutti K."/>
            <person name="Salamov A."/>
            <person name="Andreopoulos B."/>
            <person name="Baker S."/>
            <person name="Barry K."/>
            <person name="Bills G."/>
            <person name="Bluhm B."/>
            <person name="Cannon C."/>
            <person name="Castanera R."/>
            <person name="Culley D."/>
            <person name="Daum C."/>
            <person name="Ezra D."/>
            <person name="Gonzalez J."/>
            <person name="Henrissat B."/>
            <person name="Kuo A."/>
            <person name="Liang C."/>
            <person name="Lipzen A."/>
            <person name="Lutzoni F."/>
            <person name="Magnuson J."/>
            <person name="Mondo S."/>
            <person name="Nolan M."/>
            <person name="Ohm R."/>
            <person name="Pangilinan J."/>
            <person name="Park H.-J."/>
            <person name="Ramirez L."/>
            <person name="Alfaro M."/>
            <person name="Sun H."/>
            <person name="Tritt A."/>
            <person name="Yoshinaga Y."/>
            <person name="Zwiers L.-H."/>
            <person name="Turgeon B."/>
            <person name="Goodwin S."/>
            <person name="Spatafora J."/>
            <person name="Crous P."/>
            <person name="Grigoriev I."/>
        </authorList>
    </citation>
    <scope>NUCLEOTIDE SEQUENCE</scope>
    <source>
        <strain evidence="2">CBS 119925</strain>
    </source>
</reference>
<feature type="compositionally biased region" description="Low complexity" evidence="1">
    <location>
        <begin position="167"/>
        <end position="180"/>
    </location>
</feature>
<accession>A0A6A6V451</accession>
<evidence type="ECO:0000313" key="3">
    <source>
        <dbReference type="Proteomes" id="UP000799440"/>
    </source>
</evidence>